<feature type="compositionally biased region" description="Low complexity" evidence="1">
    <location>
        <begin position="2994"/>
        <end position="3005"/>
    </location>
</feature>
<gene>
    <name evidence="3" type="ORF">V1264_010848</name>
</gene>
<feature type="compositionally biased region" description="Polar residues" evidence="1">
    <location>
        <begin position="3201"/>
        <end position="3210"/>
    </location>
</feature>
<dbReference type="InterPro" id="IPR022188">
    <property type="entry name" value="TASOR_DUF3715"/>
</dbReference>
<sequence>MAKKKQADDFRLLSSAAALKSIPKIKKVKSTVLLNYVSSKDREALQLTREVDNTCFDPDRKSRKQWKENIIYTVNPSPALEKRYREKRGELKEQGGGRLPQEVLGFLVCKDRGITIKIAREGLRVNRNQNGCLGDPRQGVYLFRYLDVALLSVSHTDQRSVDILVCKVLQGRTKPVPPSDAGSFMGTPREPTPNYDAHVSQSAPRAEDSVGATCNKSQMYLYEYTDDAEPAEYPRQCLPYAVIEYGKDISVADKTQKSFLTSAASAGWTSALRPSGDAFRRAPPVEPFRTSTVESPGFGNPAIPQPHLPSPPLTPSDAESFSSPHGRDIFSHPVGSANRASDTERGAWQTRSNLVSVPMEPEAPSPSLVSPTKPPYHAAPLSVQELRLCDSGFDAAELGESLPSASGDAAKDPRQRQLSGGQGDGVTAGVDSSEQENCSNPAQKMMATVNRLWGLASVPTSAQPQQGPSQSQVESDPMDSWGLTWNGNDNENIPVQNGPSSHTHSGQSKHILDPRLTRGRRSFEQEKAFNRHLFERGLSVGSSLLSDKDLASLCEPGNQMGMLPHVPSLNRTPMKSALKKPSSEPPPPAAEADGKKKKTLSYQDYLKKKAAQAQASTEAKENAEINSLAGSVGANITVSLVTAESSANSEVLGRSAANAQTTENHSHRQMDSAAASSFGALHPRRPEATKTTMAAPEQVSVANDATSAVAGGSDHSARPPAGHHFSVNFQQVRRDHRQQAAFRNPYHQPSFINNNTANTGLSDPRQAASVASVVEPQDERRTETCGNQKLHARMEVDHKGTTATRLEHQTPAGAKNRDPRQGQSQVNSSSMSSYTCHQVLFSDTPEDPDSQNALWLDETHSQETAGESTSETSVAAKGDRGEEDQGESQNSETKRSESEQQNPGSSAATASLTDLHVQISPSGETSDSSSQNTPPEKKDKIVSKLLLSPALLEEQLTTVCENEEDKARLMRIAKGLRESPALSSTEDSRRSRNVSPCSDLFLRKSRNASPCSDLSQRKSRTVSPCSDSSSRKSRNGSPCSDSSARTSSMFSTISSNSKESTPDRLSSAGQPGKKGKAKGKRGGKNVLHSNDEYFALLRLSKGLRPGKSIQVEGLGKNPTPDPLPELGDCKGRKKKGQANKAKQSGQKAADKKKGGAGRKVQATEKGKAKKKRNTGASIRKRSRKKDQAEVDPTPPVDDEEIDYTDFGFEQPQDFCVSIPDELEKASGQESPGSGATEAGEGDERGQALPLSYLGLSHWTEALVQPSLDPQVILVDLVKAYLGHADFENCPTCQNLVVPLSMLEGDDQADDTESSPVEPTGAKRDVGESTSKASGPLAAELNEVKDKKDISVEMKEGEPAVVPLQGSQDPSLTRGLASDVSSKPSVLATEKEADIEKESSDIPSSASSSVTSAESVGSVHSETRTIPSNRDAAPELTQGEGFVRPYTKPAARIESSDGFRAGTGGEGEKPAAQGESDGFTASCGEQMKDIPHDTGSEKDANEEPCDPGTDLQHTSAPRDNENIRRMPENGAQLISNTLPVPARASSSETILIPESSEPNSSEITSSAKLLPAGSSKRSRSAEETDNAQKETGQLLRGRSLNDRSSPTVRSPVVTSSLRSTRPRESFGVSSQGSSMRNWQNWKSSQAMRMQASSASETEGSPQSRSKVLNVRSDTEISAHRSHPAETASGSEGQSVSDFSDNEYSNWRVPEKVADNCVSVGDVDMRNRTETGTGQLTAKNAGTSSATGAPVSLHSGFWLGIDELKSAVGVENTQEIVSRSSTKISPSKLSRLVLAPPTAPPESSYVQSHLGVSSAQRTIPERSQIQEITVTANKQTHAGSGVEETVNVPSRTDDHSGTGLNTHGTSLFDKFEEVCRQQRVPLISMVNSIPGLDLVHSSFAKAQETTGTSEHAVPSSCETEANTNAVVTVDLQEQPMSYMDLVEKVNMIKKAAQDSNTDETRDDDKEQSTPRDKEKKLEKKKSQDIIPSGEDLDVVGTPQSVGFKITQKQEALLWKSLERSKKIESVENEESKDGADEDDGQDSKARVEVSEEREAKPEEACGEDAAGRPIPSFTRARSGTKSKETKSQVHPNESNADTTPCRPVSPESNKTSSSEVVHSQAESLYQTSNLGQPDAPGTEQHCDKELMGSGHFDYGQSGSRFQQDFCGGEPLYQQSYTTVPMVVQSMPYTSRHMGMSMHSPDLDSIPLPGQPFMGYPAHHLPYTEPFYRGPHHRQTGPPPMMGGPPGHLSGPPPQYPGLHSQISGPPPGMSGPPSHPQGPPPQMSGPPPGMSGPPLHPQGPPPTLSGPPPQAQGPPPQMSAPPPQLAGPPQDQRPQLTGPPPLSGPPPPPPSTAPPPLLAPPLPGNRSGQQPPPPGVPEELSSAGSSGQSLSSNSETGSASNQYSTSHQNTGTVSDPVQSSSAIDNTLAVTSSQTPLQSHAEDATMEKSSKRTDGKMNVMDWFAERENANRNPLKKDMIYWFSDILGGKRNAKTMADYEPELKKARTDGTEPWAYTRMRPRSVEERSRDMRNRGTRSGSSDSDDMIRRGSAGSRNKRSSSPRDDEDKTTKRRKGVVEGNKISFTVGANTKRSAPLRKSVNLLSDSDSETERESRRDPDNNRRYFAKERKTDYKGRKRSTETISKARDTPRDSQKQDRPSSGAGLPETNSTGTEKRPGSPKSGHNSTSTEKRPGSPKSGHNSTSTEKRPGSPKSGHNSTSTEKRPGSPKSGHDSTSTEKRPSSPKSGHISDQNESKKTGSRWDKQDKDSAKSKTQQADRDSEAKDGVHTTESNKPQTHHVDTDDEMNDYAHALLDKDLNVADLQMISNTITATMLKSLSSSSKADSTSDGASTTPQQQNVSKLEDTGSKEKASKLSEKPLEFLYFAKEMIMKKLSEEVGKSSTPSDQVSSACSSPQSSPEKQVKKPAGHDLPASEAEKTLQDSQTDVSSRETKDTPTPKSSSQSLDASDPLAVSEEEIAKLKNIVCKLACLPNLPRASSSEQNNSEESNTGSAPNKESGAMEKTLGAQAPELPMKPSGGRDWSLFLTKPSYRHFPRVGNERKNYYGEVLDAPSSASQASATSAQNVSSRWESSHQKAQSERDSSGSKTPNPPSSTAKSLPGPKSAAASETQNKVNSVTVAKTPTRGVSETTVKATMEEHSSSGRQPSKDKYEMLSPTTQNKHVSTKPTEAKETSVSPKTLGKPSASPTTRNQGRTDTHACASAPVKTDSPQKAATHPRTGVTPKTCSESKPDASQKTPVKSQRDSSQKSTSYSNAVKPRPEVKKPQVTVKKPEVAVKKPEVSVKKPDVSVKKPEVSVKKPDVSIKKPEVSVKKPDVSVKKPEVTATTPKPTEPDAPQKASVQPKPESSRRTFSKVKSPLSPKPHTTIKSLTTQNEIAQGKTNVTSTTSGPSSSKTAAATKLASETKSTQNLNCAPATQSSSKISDSTTSSASSRPTASTSRVATTQAEISKQLTREASTTERKKQPEQPVTVTPTESGISSTAPLDSSQSGVYTLRDFLCSHFPDVDVNSVMPVLSHQLTNDVKTMSNKAKKNILFKVRKHLATGGSAASASGVSTGAAGCPPDNQALNTYEGASTSADAAQAVEDIPPVVIPRVLLLEEFVVDQIKLELHLVVGCLRLLEATRAVATNSNDFEQRLLSDSAVKSALSFVIQEFDNALRDLDNCGAGRPNQRVPSELLLPEEHGALYTREGAFLVLQSTIPRKPFTRLLQCRNDVEICLNAIGHAALGNHTQVVLAERDRLDRLQGLRRQLMRTFTGAVNTNRLKKLRSLHTHYDNAQQHLLRVLGRDNVERMVFFRASFGAVENHLHIVESEMHV</sequence>
<feature type="compositionally biased region" description="Polar residues" evidence="1">
    <location>
        <begin position="3123"/>
        <end position="3149"/>
    </location>
</feature>
<feature type="compositionally biased region" description="Low complexity" evidence="1">
    <location>
        <begin position="2833"/>
        <end position="2849"/>
    </location>
</feature>
<feature type="compositionally biased region" description="Basic and acidic residues" evidence="1">
    <location>
        <begin position="792"/>
        <end position="808"/>
    </location>
</feature>
<feature type="compositionally biased region" description="Basic and acidic residues" evidence="1">
    <location>
        <begin position="1388"/>
        <end position="1399"/>
    </location>
</feature>
<feature type="compositionally biased region" description="Polar residues" evidence="1">
    <location>
        <begin position="2578"/>
        <end position="2588"/>
    </location>
</feature>
<feature type="compositionally biased region" description="Polar residues" evidence="1">
    <location>
        <begin position="862"/>
        <end position="873"/>
    </location>
</feature>
<feature type="compositionally biased region" description="Polar residues" evidence="1">
    <location>
        <begin position="750"/>
        <end position="761"/>
    </location>
</feature>
<feature type="region of interest" description="Disordered" evidence="1">
    <location>
        <begin position="1108"/>
        <end position="1201"/>
    </location>
</feature>
<feature type="compositionally biased region" description="Basic and acidic residues" evidence="1">
    <location>
        <begin position="1341"/>
        <end position="1357"/>
    </location>
</feature>
<dbReference type="InterPro" id="IPR026616">
    <property type="entry name" value="TEX15"/>
</dbReference>
<proteinExistence type="predicted"/>
<evidence type="ECO:0000256" key="1">
    <source>
        <dbReference type="SAM" id="MobiDB-lite"/>
    </source>
</evidence>
<feature type="compositionally biased region" description="Polar residues" evidence="1">
    <location>
        <begin position="1655"/>
        <end position="1665"/>
    </location>
</feature>
<feature type="compositionally biased region" description="Basic and acidic residues" evidence="1">
    <location>
        <begin position="2039"/>
        <end position="2057"/>
    </location>
</feature>
<feature type="compositionally biased region" description="Basic and acidic residues" evidence="1">
    <location>
        <begin position="2605"/>
        <end position="2654"/>
    </location>
</feature>
<reference evidence="3 4" key="1">
    <citation type="submission" date="2024-02" db="EMBL/GenBank/DDBJ databases">
        <title>Chromosome-scale genome assembly of the rough periwinkle Littorina saxatilis.</title>
        <authorList>
            <person name="De Jode A."/>
            <person name="Faria R."/>
            <person name="Formenti G."/>
            <person name="Sims Y."/>
            <person name="Smith T.P."/>
            <person name="Tracey A."/>
            <person name="Wood J.M.D."/>
            <person name="Zagrodzka Z.B."/>
            <person name="Johannesson K."/>
            <person name="Butlin R.K."/>
            <person name="Leder E.H."/>
        </authorList>
    </citation>
    <scope>NUCLEOTIDE SEQUENCE [LARGE SCALE GENOMIC DNA]</scope>
    <source>
        <strain evidence="3">Snail1</strain>
        <tissue evidence="3">Muscle</tissue>
    </source>
</reference>
<feature type="region of interest" description="Disordered" evidence="1">
    <location>
        <begin position="176"/>
        <end position="210"/>
    </location>
</feature>
<feature type="compositionally biased region" description="Basic and acidic residues" evidence="1">
    <location>
        <begin position="1485"/>
        <end position="1500"/>
    </location>
</feature>
<feature type="compositionally biased region" description="Basic residues" evidence="1">
    <location>
        <begin position="1167"/>
        <end position="1184"/>
    </location>
</feature>
<feature type="region of interest" description="Disordered" evidence="1">
    <location>
        <begin position="3067"/>
        <end position="3504"/>
    </location>
</feature>
<dbReference type="GO" id="GO:0007140">
    <property type="term" value="P:male meiotic nuclear division"/>
    <property type="evidence" value="ECO:0007669"/>
    <property type="project" value="InterPro"/>
</dbReference>
<feature type="compositionally biased region" description="Low complexity" evidence="1">
    <location>
        <begin position="1642"/>
        <end position="1654"/>
    </location>
</feature>
<feature type="region of interest" description="Disordered" evidence="1">
    <location>
        <begin position="1305"/>
        <end position="1700"/>
    </location>
</feature>
<feature type="region of interest" description="Disordered" evidence="1">
    <location>
        <begin position="1832"/>
        <end position="1859"/>
    </location>
</feature>
<dbReference type="GO" id="GO:0010569">
    <property type="term" value="P:regulation of double-strand break repair via homologous recombination"/>
    <property type="evidence" value="ECO:0007669"/>
    <property type="project" value="InterPro"/>
</dbReference>
<feature type="compositionally biased region" description="Polar residues" evidence="1">
    <location>
        <begin position="2104"/>
        <end position="2129"/>
    </location>
</feature>
<feature type="compositionally biased region" description="Low complexity" evidence="1">
    <location>
        <begin position="1400"/>
        <end position="1418"/>
    </location>
</feature>
<feature type="region of interest" description="Disordered" evidence="1">
    <location>
        <begin position="744"/>
        <end position="833"/>
    </location>
</feature>
<feature type="region of interest" description="Disordered" evidence="1">
    <location>
        <begin position="2833"/>
        <end position="2873"/>
    </location>
</feature>
<feature type="region of interest" description="Disordered" evidence="1">
    <location>
        <begin position="2022"/>
        <end position="2153"/>
    </location>
</feature>
<feature type="compositionally biased region" description="Polar residues" evidence="1">
    <location>
        <begin position="3462"/>
        <end position="3473"/>
    </location>
</feature>
<feature type="compositionally biased region" description="Low complexity" evidence="1">
    <location>
        <begin position="1035"/>
        <end position="1057"/>
    </location>
</feature>
<comment type="caution">
    <text evidence="3">The sequence shown here is derived from an EMBL/GenBank/DDBJ whole genome shotgun (WGS) entry which is preliminary data.</text>
</comment>
<evidence type="ECO:0000313" key="4">
    <source>
        <dbReference type="Proteomes" id="UP001374579"/>
    </source>
</evidence>
<feature type="region of interest" description="Disordered" evidence="1">
    <location>
        <begin position="2990"/>
        <end position="3040"/>
    </location>
</feature>
<feature type="compositionally biased region" description="Basic and acidic residues" evidence="1">
    <location>
        <begin position="510"/>
        <end position="519"/>
    </location>
</feature>
<feature type="compositionally biased region" description="Basic and acidic residues" evidence="1">
    <location>
        <begin position="3151"/>
        <end position="3168"/>
    </location>
</feature>
<feature type="compositionally biased region" description="Polar residues" evidence="1">
    <location>
        <begin position="3101"/>
        <end position="3113"/>
    </location>
</feature>
<feature type="region of interest" description="Disordered" evidence="1">
    <location>
        <begin position="860"/>
        <end position="940"/>
    </location>
</feature>
<feature type="compositionally biased region" description="Basic and acidic residues" evidence="1">
    <location>
        <begin position="2022"/>
        <end position="2032"/>
    </location>
</feature>
<feature type="compositionally biased region" description="Polar residues" evidence="1">
    <location>
        <begin position="919"/>
        <end position="934"/>
    </location>
</feature>
<dbReference type="GO" id="GO:0007130">
    <property type="term" value="P:synaptonemal complex assembly"/>
    <property type="evidence" value="ECO:0007669"/>
    <property type="project" value="TreeGrafter"/>
</dbReference>
<feature type="compositionally biased region" description="Polar residues" evidence="1">
    <location>
        <begin position="3171"/>
        <end position="3193"/>
    </location>
</feature>
<dbReference type="Pfam" id="PF12509">
    <property type="entry name" value="DUF3715"/>
    <property type="match status" value="1"/>
</dbReference>
<feature type="compositionally biased region" description="Basic and acidic residues" evidence="1">
    <location>
        <begin position="3274"/>
        <end position="3338"/>
    </location>
</feature>
<feature type="compositionally biased region" description="Basic and acidic residues" evidence="1">
    <location>
        <begin position="2437"/>
        <end position="2452"/>
    </location>
</feature>
<feature type="compositionally biased region" description="Basic and acidic residues" evidence="1">
    <location>
        <begin position="3087"/>
        <end position="3100"/>
    </location>
</feature>
<feature type="compositionally biased region" description="Basic and acidic residues" evidence="1">
    <location>
        <begin position="2717"/>
        <end position="2737"/>
    </location>
</feature>
<evidence type="ECO:0000259" key="2">
    <source>
        <dbReference type="Pfam" id="PF12509"/>
    </source>
</evidence>
<feature type="compositionally biased region" description="Low complexity" evidence="1">
    <location>
        <begin position="2375"/>
        <end position="2396"/>
    </location>
</feature>
<feature type="compositionally biased region" description="Basic and acidic residues" evidence="1">
    <location>
        <begin position="2747"/>
        <end position="2784"/>
    </location>
</feature>
<feature type="compositionally biased region" description="Polar residues" evidence="1">
    <location>
        <begin position="1686"/>
        <end position="1700"/>
    </location>
</feature>
<feature type="compositionally biased region" description="Low complexity" evidence="1">
    <location>
        <begin position="3432"/>
        <end position="3461"/>
    </location>
</feature>
<feature type="compositionally biased region" description="Low complexity" evidence="1">
    <location>
        <begin position="1551"/>
        <end position="1565"/>
    </location>
</feature>
<feature type="compositionally biased region" description="Polar residues" evidence="1">
    <location>
        <begin position="2086"/>
        <end position="2096"/>
    </location>
</feature>
<feature type="compositionally biased region" description="Polar residues" evidence="1">
    <location>
        <begin position="1626"/>
        <end position="1641"/>
    </location>
</feature>
<accession>A0AAN9BTV3</accession>
<dbReference type="PANTHER" id="PTHR22380">
    <property type="entry name" value="TESTIS-EXPRESSED PROTEIN 15"/>
    <property type="match status" value="1"/>
</dbReference>
<feature type="compositionally biased region" description="Polar residues" evidence="1">
    <location>
        <begin position="483"/>
        <end position="508"/>
    </location>
</feature>
<feature type="compositionally biased region" description="Low complexity" evidence="1">
    <location>
        <begin position="3067"/>
        <end position="3084"/>
    </location>
</feature>
<dbReference type="Proteomes" id="UP001374579">
    <property type="component" value="Unassembled WGS sequence"/>
</dbReference>
<evidence type="ECO:0000313" key="3">
    <source>
        <dbReference type="EMBL" id="KAK7111165.1"/>
    </source>
</evidence>
<feature type="region of interest" description="Disordered" evidence="1">
    <location>
        <begin position="1950"/>
        <end position="1994"/>
    </location>
</feature>
<feature type="compositionally biased region" description="Polar residues" evidence="1">
    <location>
        <begin position="3484"/>
        <end position="3504"/>
    </location>
</feature>
<feature type="domain" description="TASOR pseudo-PARP" evidence="2">
    <location>
        <begin position="106"/>
        <end position="239"/>
    </location>
</feature>
<protein>
    <recommendedName>
        <fullName evidence="2">TASOR pseudo-PARP domain-containing protein</fullName>
    </recommendedName>
</protein>
<feature type="compositionally biased region" description="Pro residues" evidence="1">
    <location>
        <begin position="2262"/>
        <end position="2324"/>
    </location>
</feature>
<feature type="compositionally biased region" description="Polar residues" evidence="1">
    <location>
        <begin position="2953"/>
        <end position="2962"/>
    </location>
</feature>
<feature type="compositionally biased region" description="Low complexity" evidence="1">
    <location>
        <begin position="2900"/>
        <end position="2915"/>
    </location>
</feature>
<feature type="compositionally biased region" description="Polar residues" evidence="1">
    <location>
        <begin position="2397"/>
        <end position="2435"/>
    </location>
</feature>
<feature type="region of interest" description="Disordered" evidence="1">
    <location>
        <begin position="2892"/>
        <end position="2967"/>
    </location>
</feature>
<organism evidence="3 4">
    <name type="scientific">Littorina saxatilis</name>
    <dbReference type="NCBI Taxonomy" id="31220"/>
    <lineage>
        <taxon>Eukaryota</taxon>
        <taxon>Metazoa</taxon>
        <taxon>Spiralia</taxon>
        <taxon>Lophotrochozoa</taxon>
        <taxon>Mollusca</taxon>
        <taxon>Gastropoda</taxon>
        <taxon>Caenogastropoda</taxon>
        <taxon>Littorinimorpha</taxon>
        <taxon>Littorinoidea</taxon>
        <taxon>Littorinidae</taxon>
        <taxon>Littorina</taxon>
    </lineage>
</organism>
<feature type="region of interest" description="Disordered" evidence="1">
    <location>
        <begin position="357"/>
        <end position="376"/>
    </location>
</feature>
<feature type="region of interest" description="Disordered" evidence="1">
    <location>
        <begin position="647"/>
        <end position="681"/>
    </location>
</feature>
<feature type="compositionally biased region" description="Basic and acidic residues" evidence="1">
    <location>
        <begin position="2518"/>
        <end position="2529"/>
    </location>
</feature>
<feature type="region of interest" description="Disordered" evidence="1">
    <location>
        <begin position="270"/>
        <end position="347"/>
    </location>
</feature>
<feature type="compositionally biased region" description="Basic and acidic residues" evidence="1">
    <location>
        <begin position="1578"/>
        <end position="1587"/>
    </location>
</feature>
<feature type="region of interest" description="Disordered" evidence="1">
    <location>
        <begin position="399"/>
        <end position="438"/>
    </location>
</feature>
<feature type="region of interest" description="Disordered" evidence="1">
    <location>
        <begin position="561"/>
        <end position="598"/>
    </location>
</feature>
<feature type="compositionally biased region" description="Polar residues" evidence="1">
    <location>
        <begin position="899"/>
        <end position="912"/>
    </location>
</feature>
<feature type="compositionally biased region" description="Low complexity" evidence="1">
    <location>
        <begin position="3400"/>
        <end position="3424"/>
    </location>
</feature>
<dbReference type="PANTHER" id="PTHR22380:SF1">
    <property type="entry name" value="TESTIS-EXPRESSED PROTEIN 15"/>
    <property type="match status" value="1"/>
</dbReference>
<dbReference type="EMBL" id="JBAMIC010000002">
    <property type="protein sequence ID" value="KAK7111165.1"/>
    <property type="molecule type" value="Genomic_DNA"/>
</dbReference>
<dbReference type="Gene3D" id="3.90.228.10">
    <property type="match status" value="1"/>
</dbReference>
<dbReference type="GO" id="GO:0005634">
    <property type="term" value="C:nucleus"/>
    <property type="evidence" value="ECO:0007669"/>
    <property type="project" value="TreeGrafter"/>
</dbReference>
<feature type="compositionally biased region" description="Pro residues" evidence="1">
    <location>
        <begin position="2335"/>
        <end position="2361"/>
    </location>
</feature>
<feature type="compositionally biased region" description="Basic and acidic residues" evidence="1">
    <location>
        <begin position="1515"/>
        <end position="1526"/>
    </location>
</feature>
<feature type="region of interest" description="Disordered" evidence="1">
    <location>
        <begin position="2500"/>
        <end position="2801"/>
    </location>
</feature>
<feature type="region of interest" description="Disordered" evidence="1">
    <location>
        <begin position="459"/>
        <end position="519"/>
    </location>
</feature>
<feature type="compositionally biased region" description="Low complexity" evidence="1">
    <location>
        <begin position="1602"/>
        <end position="1618"/>
    </location>
</feature>
<feature type="compositionally biased region" description="Polar residues" evidence="1">
    <location>
        <begin position="3382"/>
        <end position="3399"/>
    </location>
</feature>
<feature type="region of interest" description="Disordered" evidence="1">
    <location>
        <begin position="2223"/>
        <end position="2452"/>
    </location>
</feature>
<feature type="compositionally biased region" description="Low complexity" evidence="1">
    <location>
        <begin position="459"/>
        <end position="472"/>
    </location>
</feature>
<feature type="compositionally biased region" description="Basic and acidic residues" evidence="1">
    <location>
        <begin position="1956"/>
        <end position="1981"/>
    </location>
</feature>
<feature type="compositionally biased region" description="Low complexity" evidence="1">
    <location>
        <begin position="821"/>
        <end position="833"/>
    </location>
</feature>
<feature type="compositionally biased region" description="Polar residues" evidence="1">
    <location>
        <begin position="1531"/>
        <end position="1548"/>
    </location>
</feature>
<feature type="compositionally biased region" description="Basic and acidic residues" evidence="1">
    <location>
        <begin position="2858"/>
        <end position="2873"/>
    </location>
</feature>
<keyword evidence="4" id="KW-1185">Reference proteome</keyword>
<feature type="region of interest" description="Disordered" evidence="1">
    <location>
        <begin position="1008"/>
        <end position="1087"/>
    </location>
</feature>
<feature type="region of interest" description="Disordered" evidence="1">
    <location>
        <begin position="1223"/>
        <end position="1243"/>
    </location>
</feature>
<name>A0AAN9BTV3_9CAEN</name>
<feature type="compositionally biased region" description="Pro residues" evidence="1">
    <location>
        <begin position="303"/>
        <end position="314"/>
    </location>
</feature>
<feature type="compositionally biased region" description="Basic residues" evidence="1">
    <location>
        <begin position="1073"/>
        <end position="1083"/>
    </location>
</feature>